<evidence type="ECO:0000313" key="2">
    <source>
        <dbReference type="EMBL" id="MBU9710926.1"/>
    </source>
</evidence>
<reference evidence="2 3" key="1">
    <citation type="submission" date="2021-06" db="EMBL/GenBank/DDBJ databases">
        <title>Bacillus sp. RD4P76, an endophyte from a halophyte.</title>
        <authorList>
            <person name="Sun J.-Q."/>
        </authorList>
    </citation>
    <scope>NUCLEOTIDE SEQUENCE [LARGE SCALE GENOMIC DNA]</scope>
    <source>
        <strain evidence="2 3">CGMCC 1.15917</strain>
    </source>
</reference>
<keyword evidence="3" id="KW-1185">Reference proteome</keyword>
<keyword evidence="1" id="KW-0812">Transmembrane</keyword>
<dbReference type="RefSeq" id="WP_217064818.1">
    <property type="nucleotide sequence ID" value="NZ_JAHQCS010000055.1"/>
</dbReference>
<evidence type="ECO:0008006" key="4">
    <source>
        <dbReference type="Google" id="ProtNLM"/>
    </source>
</evidence>
<gene>
    <name evidence="2" type="ORF">KS419_04145</name>
</gene>
<comment type="caution">
    <text evidence="2">The sequence shown here is derived from an EMBL/GenBank/DDBJ whole genome shotgun (WGS) entry which is preliminary data.</text>
</comment>
<evidence type="ECO:0000313" key="3">
    <source>
        <dbReference type="Proteomes" id="UP000784880"/>
    </source>
</evidence>
<sequence>MNTMPLIIIAGIVCIIALVTTIYIAFRPNDRNYQKNTKSRWILLTWIYIITFVPALIFTVVYFVIR</sequence>
<protein>
    <recommendedName>
        <fullName evidence="4">Cardiolipin synthase N-terminal domain-containing protein</fullName>
    </recommendedName>
</protein>
<name>A0ABS6JB70_9BACI</name>
<dbReference type="Proteomes" id="UP000784880">
    <property type="component" value="Unassembled WGS sequence"/>
</dbReference>
<accession>A0ABS6JB70</accession>
<feature type="transmembrane region" description="Helical" evidence="1">
    <location>
        <begin position="6"/>
        <end position="26"/>
    </location>
</feature>
<evidence type="ECO:0000256" key="1">
    <source>
        <dbReference type="SAM" id="Phobius"/>
    </source>
</evidence>
<feature type="transmembrane region" description="Helical" evidence="1">
    <location>
        <begin position="46"/>
        <end position="65"/>
    </location>
</feature>
<proteinExistence type="predicted"/>
<organism evidence="2 3">
    <name type="scientific">Evansella tamaricis</name>
    <dbReference type="NCBI Taxonomy" id="2069301"/>
    <lineage>
        <taxon>Bacteria</taxon>
        <taxon>Bacillati</taxon>
        <taxon>Bacillota</taxon>
        <taxon>Bacilli</taxon>
        <taxon>Bacillales</taxon>
        <taxon>Bacillaceae</taxon>
        <taxon>Evansella</taxon>
    </lineage>
</organism>
<keyword evidence="1" id="KW-1133">Transmembrane helix</keyword>
<dbReference type="EMBL" id="JAHQCS010000055">
    <property type="protein sequence ID" value="MBU9710926.1"/>
    <property type="molecule type" value="Genomic_DNA"/>
</dbReference>
<keyword evidence="1" id="KW-0472">Membrane</keyword>